<dbReference type="Pfam" id="PF13751">
    <property type="entry name" value="DDE_Tnp_1_6"/>
    <property type="match status" value="1"/>
</dbReference>
<evidence type="ECO:0000313" key="4">
    <source>
        <dbReference type="EMBL" id="MER6909061.1"/>
    </source>
</evidence>
<evidence type="ECO:0000313" key="5">
    <source>
        <dbReference type="Proteomes" id="UP001490330"/>
    </source>
</evidence>
<dbReference type="Pfam" id="PF05598">
    <property type="entry name" value="DUF772"/>
    <property type="match status" value="1"/>
</dbReference>
<name>A0ABV1VSM9_9ACTN</name>
<feature type="domain" description="Transposase InsH N-terminal" evidence="2">
    <location>
        <begin position="23"/>
        <end position="100"/>
    </location>
</feature>
<dbReference type="NCBIfam" id="NF033551">
    <property type="entry name" value="transpos_IS1182"/>
    <property type="match status" value="1"/>
</dbReference>
<dbReference type="EMBL" id="JBEPCV010000057">
    <property type="protein sequence ID" value="MER6909061.1"/>
    <property type="molecule type" value="Genomic_DNA"/>
</dbReference>
<dbReference type="PANTHER" id="PTHR35604:SF2">
    <property type="entry name" value="TRANSPOSASE INSH FOR INSERTION SEQUENCE ELEMENT IS5A-RELATED"/>
    <property type="match status" value="1"/>
</dbReference>
<dbReference type="InterPro" id="IPR047629">
    <property type="entry name" value="IS1182_transpos"/>
</dbReference>
<dbReference type="RefSeq" id="WP_350724270.1">
    <property type="nucleotide sequence ID" value="NZ_JBEPCO010000053.1"/>
</dbReference>
<protein>
    <submittedName>
        <fullName evidence="4">IS1182 family transposase</fullName>
    </submittedName>
</protein>
<gene>
    <name evidence="4" type="ORF">ABT322_36130</name>
</gene>
<reference evidence="4 5" key="1">
    <citation type="submission" date="2024-06" db="EMBL/GenBank/DDBJ databases">
        <title>The Natural Products Discovery Center: Release of the First 8490 Sequenced Strains for Exploring Actinobacteria Biosynthetic Diversity.</title>
        <authorList>
            <person name="Kalkreuter E."/>
            <person name="Kautsar S.A."/>
            <person name="Yang D."/>
            <person name="Bader C.D."/>
            <person name="Teijaro C.N."/>
            <person name="Fluegel L."/>
            <person name="Davis C.M."/>
            <person name="Simpson J.R."/>
            <person name="Lauterbach L."/>
            <person name="Steele A.D."/>
            <person name="Gui C."/>
            <person name="Meng S."/>
            <person name="Li G."/>
            <person name="Viehrig K."/>
            <person name="Ye F."/>
            <person name="Su P."/>
            <person name="Kiefer A.F."/>
            <person name="Nichols A."/>
            <person name="Cepeda A.J."/>
            <person name="Yan W."/>
            <person name="Fan B."/>
            <person name="Jiang Y."/>
            <person name="Adhikari A."/>
            <person name="Zheng C.-J."/>
            <person name="Schuster L."/>
            <person name="Cowan T.M."/>
            <person name="Smanski M.J."/>
            <person name="Chevrette M.G."/>
            <person name="De Carvalho L.P.S."/>
            <person name="Shen B."/>
        </authorList>
    </citation>
    <scope>NUCLEOTIDE SEQUENCE [LARGE SCALE GENOMIC DNA]</scope>
    <source>
        <strain evidence="4 5">NPDC000632</strain>
    </source>
</reference>
<dbReference type="PANTHER" id="PTHR35604">
    <property type="entry name" value="TRANSPOSASE INSH FOR INSERTION SEQUENCE ELEMENT IS5A-RELATED"/>
    <property type="match status" value="1"/>
</dbReference>
<dbReference type="InterPro" id="IPR025668">
    <property type="entry name" value="Tnp_DDE_dom"/>
</dbReference>
<evidence type="ECO:0000256" key="1">
    <source>
        <dbReference type="SAM" id="MobiDB-lite"/>
    </source>
</evidence>
<feature type="domain" description="Transposase DDE" evidence="3">
    <location>
        <begin position="390"/>
        <end position="517"/>
    </location>
</feature>
<evidence type="ECO:0000259" key="2">
    <source>
        <dbReference type="Pfam" id="PF05598"/>
    </source>
</evidence>
<feature type="region of interest" description="Disordered" evidence="1">
    <location>
        <begin position="524"/>
        <end position="543"/>
    </location>
</feature>
<keyword evidence="5" id="KW-1185">Reference proteome</keyword>
<accession>A0ABV1VSM9</accession>
<dbReference type="Proteomes" id="UP001490330">
    <property type="component" value="Unassembled WGS sequence"/>
</dbReference>
<proteinExistence type="predicted"/>
<comment type="caution">
    <text evidence="4">The sequence shown here is derived from an EMBL/GenBank/DDBJ whole genome shotgun (WGS) entry which is preliminary data.</text>
</comment>
<dbReference type="InterPro" id="IPR008490">
    <property type="entry name" value="Transposase_InsH_N"/>
</dbReference>
<evidence type="ECO:0000259" key="3">
    <source>
        <dbReference type="Pfam" id="PF13751"/>
    </source>
</evidence>
<sequence>MTRRVACRAFPKGSLAIRLRDGLGQVFDDALFAAAFPADGRPAASPGALAMVSVMQYAERLSDRQAAEAVRARIDWKYLLGLELDDSGFDHSLLARFRGRLVAHGLEERVLEAVLEAAAGQGLLRRGGRQRTDSTRVVADVRLLNRMEFVAETLRAALEALAAAAPDWLGQALAERETDWLGRYGERVDSWHGLPDGQDRDSWLRQVGEDGFHLLTAARRPNAPDWLRRIPALDILRQVWVQQYHRGPGGVRVRESEDLPPAHQMLVSPYDTEARYGTKKTTSWTGYWLHLTETCDDEVPRLITDVATATAAEGDSEALPGIHTRLAERKLLPAEQLVDSGYVTAGTLVTARQEHGIDLVGPARPVAGGDGLQRFGHDHFQIDDARREAICPGGHTSVSWAATRSSRRTRVPLVQIRFDATTCRNCPLRAQCTTAGNGKWGRALTLREPAQRAALQQRRREQETDAWRKRYRPRAGIEATVCQIIHRTHTRRSRYRTAAATHLGHCLAATAVNLIRIDAWQQGHRPERTRTTHLSRLLGRPSK</sequence>
<organism evidence="4 5">
    <name type="scientific">Streptomyces flaveolus</name>
    <dbReference type="NCBI Taxonomy" id="67297"/>
    <lineage>
        <taxon>Bacteria</taxon>
        <taxon>Bacillati</taxon>
        <taxon>Actinomycetota</taxon>
        <taxon>Actinomycetes</taxon>
        <taxon>Kitasatosporales</taxon>
        <taxon>Streptomycetaceae</taxon>
        <taxon>Streptomyces</taxon>
    </lineage>
</organism>